<gene>
    <name evidence="1" type="ORF">PENTCL1PPCAC_13681</name>
</gene>
<dbReference type="AlphaFoldDB" id="A0AAV5TG18"/>
<proteinExistence type="predicted"/>
<name>A0AAV5TG18_9BILA</name>
<sequence>FHDLPDELLLKIGKYVGSKNRMKLRVDKRMDERVLTLLKLDDINFREYGAEPAAMGSVHDCPEHRNRFACEYSGCSAHLCA</sequence>
<accession>A0AAV5TG18</accession>
<comment type="caution">
    <text evidence="1">The sequence shown here is derived from an EMBL/GenBank/DDBJ whole genome shotgun (WGS) entry which is preliminary data.</text>
</comment>
<evidence type="ECO:0000313" key="1">
    <source>
        <dbReference type="EMBL" id="GMS91506.1"/>
    </source>
</evidence>
<evidence type="ECO:0000313" key="2">
    <source>
        <dbReference type="Proteomes" id="UP001432027"/>
    </source>
</evidence>
<evidence type="ECO:0008006" key="3">
    <source>
        <dbReference type="Google" id="ProtNLM"/>
    </source>
</evidence>
<dbReference type="Proteomes" id="UP001432027">
    <property type="component" value="Unassembled WGS sequence"/>
</dbReference>
<reference evidence="1" key="1">
    <citation type="submission" date="2023-10" db="EMBL/GenBank/DDBJ databases">
        <title>Genome assembly of Pristionchus species.</title>
        <authorList>
            <person name="Yoshida K."/>
            <person name="Sommer R.J."/>
        </authorList>
    </citation>
    <scope>NUCLEOTIDE SEQUENCE</scope>
    <source>
        <strain evidence="1">RS0144</strain>
    </source>
</reference>
<feature type="non-terminal residue" evidence="1">
    <location>
        <position position="1"/>
    </location>
</feature>
<protein>
    <recommendedName>
        <fullName evidence="3">F-box domain-containing protein</fullName>
    </recommendedName>
</protein>
<keyword evidence="2" id="KW-1185">Reference proteome</keyword>
<organism evidence="1 2">
    <name type="scientific">Pristionchus entomophagus</name>
    <dbReference type="NCBI Taxonomy" id="358040"/>
    <lineage>
        <taxon>Eukaryota</taxon>
        <taxon>Metazoa</taxon>
        <taxon>Ecdysozoa</taxon>
        <taxon>Nematoda</taxon>
        <taxon>Chromadorea</taxon>
        <taxon>Rhabditida</taxon>
        <taxon>Rhabditina</taxon>
        <taxon>Diplogasteromorpha</taxon>
        <taxon>Diplogasteroidea</taxon>
        <taxon>Neodiplogasteridae</taxon>
        <taxon>Pristionchus</taxon>
    </lineage>
</organism>
<dbReference type="EMBL" id="BTSX01000003">
    <property type="protein sequence ID" value="GMS91506.1"/>
    <property type="molecule type" value="Genomic_DNA"/>
</dbReference>